<proteinExistence type="predicted"/>
<dbReference type="AlphaFoldDB" id="A0A5J9T6L0"/>
<dbReference type="Gramene" id="TVU07050">
    <property type="protein sequence ID" value="TVU07050"/>
    <property type="gene ID" value="EJB05_47089"/>
</dbReference>
<dbReference type="EMBL" id="RWGY01000045">
    <property type="protein sequence ID" value="TVU07050.1"/>
    <property type="molecule type" value="Genomic_DNA"/>
</dbReference>
<name>A0A5J9T6L0_9POAL</name>
<feature type="non-terminal residue" evidence="1">
    <location>
        <position position="1"/>
    </location>
</feature>
<keyword evidence="2" id="KW-1185">Reference proteome</keyword>
<organism evidence="1 2">
    <name type="scientific">Eragrostis curvula</name>
    <name type="common">weeping love grass</name>
    <dbReference type="NCBI Taxonomy" id="38414"/>
    <lineage>
        <taxon>Eukaryota</taxon>
        <taxon>Viridiplantae</taxon>
        <taxon>Streptophyta</taxon>
        <taxon>Embryophyta</taxon>
        <taxon>Tracheophyta</taxon>
        <taxon>Spermatophyta</taxon>
        <taxon>Magnoliopsida</taxon>
        <taxon>Liliopsida</taxon>
        <taxon>Poales</taxon>
        <taxon>Poaceae</taxon>
        <taxon>PACMAD clade</taxon>
        <taxon>Chloridoideae</taxon>
        <taxon>Eragrostideae</taxon>
        <taxon>Eragrostidinae</taxon>
        <taxon>Eragrostis</taxon>
    </lineage>
</organism>
<evidence type="ECO:0000313" key="2">
    <source>
        <dbReference type="Proteomes" id="UP000324897"/>
    </source>
</evidence>
<accession>A0A5J9T6L0</accession>
<evidence type="ECO:0000313" key="1">
    <source>
        <dbReference type="EMBL" id="TVU07050.1"/>
    </source>
</evidence>
<comment type="caution">
    <text evidence="1">The sequence shown here is derived from an EMBL/GenBank/DDBJ whole genome shotgun (WGS) entry which is preliminary data.</text>
</comment>
<gene>
    <name evidence="1" type="ORF">EJB05_47089</name>
</gene>
<protein>
    <submittedName>
        <fullName evidence="1">Uncharacterized protein</fullName>
    </submittedName>
</protein>
<dbReference type="Proteomes" id="UP000324897">
    <property type="component" value="Unassembled WGS sequence"/>
</dbReference>
<reference evidence="1 2" key="1">
    <citation type="journal article" date="2019" name="Sci. Rep.">
        <title>A high-quality genome of Eragrostis curvula grass provides insights into Poaceae evolution and supports new strategies to enhance forage quality.</title>
        <authorList>
            <person name="Carballo J."/>
            <person name="Santos B.A.C.M."/>
            <person name="Zappacosta D."/>
            <person name="Garbus I."/>
            <person name="Selva J.P."/>
            <person name="Gallo C.A."/>
            <person name="Diaz A."/>
            <person name="Albertini E."/>
            <person name="Caccamo M."/>
            <person name="Echenique V."/>
        </authorList>
    </citation>
    <scope>NUCLEOTIDE SEQUENCE [LARGE SCALE GENOMIC DNA]</scope>
    <source>
        <strain evidence="2">cv. Victoria</strain>
        <tissue evidence="1">Leaf</tissue>
    </source>
</reference>
<sequence length="191" mass="21645">RKPASRRVGDQLQTDENVEEKIPSVFAPRGNTPAPKPFPLLLQYIGCLFLAVVTPPVGHTAPLDCLTHFSSAGGCACAADLTGHGSLIHSPRARASQFRVRRNLPELNTFISRVRAPNSGCGKAWPKRLQRSCPRWRRPAVSRRPQRRLKQGMLQWKFETAYSICVKVRRYIVVWGRPGSMFWRSTRRNIM</sequence>